<accession>A0A175RMV8</accession>
<evidence type="ECO:0000313" key="1">
    <source>
        <dbReference type="EMBL" id="KTR04713.1"/>
    </source>
</evidence>
<dbReference type="EMBL" id="LDQC01000060">
    <property type="protein sequence ID" value="KTR04713.1"/>
    <property type="molecule type" value="Genomic_DNA"/>
</dbReference>
<protein>
    <submittedName>
        <fullName evidence="1">Uncharacterized protein</fullName>
    </submittedName>
</protein>
<evidence type="ECO:0000313" key="2">
    <source>
        <dbReference type="Proteomes" id="UP000078252"/>
    </source>
</evidence>
<organism evidence="1 2">
    <name type="scientific">Curtobacterium luteum</name>
    <dbReference type="NCBI Taxonomy" id="33881"/>
    <lineage>
        <taxon>Bacteria</taxon>
        <taxon>Bacillati</taxon>
        <taxon>Actinomycetota</taxon>
        <taxon>Actinomycetes</taxon>
        <taxon>Micrococcales</taxon>
        <taxon>Microbacteriaceae</taxon>
        <taxon>Curtobacterium</taxon>
    </lineage>
</organism>
<comment type="caution">
    <text evidence="1">The sequence shown here is derived from an EMBL/GenBank/DDBJ whole genome shotgun (WGS) entry which is preliminary data.</text>
</comment>
<gene>
    <name evidence="1" type="ORF">NS184_10850</name>
</gene>
<dbReference type="AlphaFoldDB" id="A0A175RMV8"/>
<reference evidence="1 2" key="1">
    <citation type="journal article" date="2016" name="Front. Microbiol.">
        <title>Genomic Resource of Rice Seed Associated Bacteria.</title>
        <authorList>
            <person name="Midha S."/>
            <person name="Bansal K."/>
            <person name="Sharma S."/>
            <person name="Kumar N."/>
            <person name="Patil P.P."/>
            <person name="Chaudhry V."/>
            <person name="Patil P.B."/>
        </authorList>
    </citation>
    <scope>NUCLEOTIDE SEQUENCE [LARGE SCALE GENOMIC DNA]</scope>
    <source>
        <strain evidence="1 2">NS184</strain>
    </source>
</reference>
<name>A0A175RMV8_9MICO</name>
<proteinExistence type="predicted"/>
<dbReference type="RefSeq" id="WP_058726126.1">
    <property type="nucleotide sequence ID" value="NZ_LDQC01000060.1"/>
</dbReference>
<dbReference type="Proteomes" id="UP000078252">
    <property type="component" value="Unassembled WGS sequence"/>
</dbReference>
<dbReference type="OrthoDB" id="5124737at2"/>
<dbReference type="PATRIC" id="fig|33881.3.peg.2562"/>
<sequence length="88" mass="9268">MDVASVAREMVDRAAAAGQSVIRADADTPIAELRAAVRRVARAEGISVRTGMIDDVLAVVRTDAPLWEAPTSEMRRALAAPDEPGIVA</sequence>